<dbReference type="EMBL" id="REGN01005697">
    <property type="protein sequence ID" value="RNA12407.1"/>
    <property type="molecule type" value="Genomic_DNA"/>
</dbReference>
<evidence type="ECO:0000313" key="2">
    <source>
        <dbReference type="Proteomes" id="UP000276133"/>
    </source>
</evidence>
<sequence>MTKEIGWKRFFTQLEKNDFQGLEKKFNLNNSEKTSINNPPFNLLLENKILCIHLAFRKYQRIDMLVSIMSHSIYAHQRPESFATELLQRITKKGTRVADVNQQATIYCDALQQFSGKTFWALVCVDRNFVTDYSIDY</sequence>
<reference evidence="1 2" key="1">
    <citation type="journal article" date="2018" name="Sci. Rep.">
        <title>Genomic signatures of local adaptation to the degree of environmental predictability in rotifers.</title>
        <authorList>
            <person name="Franch-Gras L."/>
            <person name="Hahn C."/>
            <person name="Garcia-Roger E.M."/>
            <person name="Carmona M.J."/>
            <person name="Serra M."/>
            <person name="Gomez A."/>
        </authorList>
    </citation>
    <scope>NUCLEOTIDE SEQUENCE [LARGE SCALE GENOMIC DNA]</scope>
    <source>
        <strain evidence="1">HYR1</strain>
    </source>
</reference>
<accession>A0A3M7QLU0</accession>
<dbReference type="AlphaFoldDB" id="A0A3M7QLU0"/>
<organism evidence="1 2">
    <name type="scientific">Brachionus plicatilis</name>
    <name type="common">Marine rotifer</name>
    <name type="synonym">Brachionus muelleri</name>
    <dbReference type="NCBI Taxonomy" id="10195"/>
    <lineage>
        <taxon>Eukaryota</taxon>
        <taxon>Metazoa</taxon>
        <taxon>Spiralia</taxon>
        <taxon>Gnathifera</taxon>
        <taxon>Rotifera</taxon>
        <taxon>Eurotatoria</taxon>
        <taxon>Monogononta</taxon>
        <taxon>Pseudotrocha</taxon>
        <taxon>Ploima</taxon>
        <taxon>Brachionidae</taxon>
        <taxon>Brachionus</taxon>
    </lineage>
</organism>
<comment type="caution">
    <text evidence="1">The sequence shown here is derived from an EMBL/GenBank/DDBJ whole genome shotgun (WGS) entry which is preliminary data.</text>
</comment>
<evidence type="ECO:0000313" key="1">
    <source>
        <dbReference type="EMBL" id="RNA12407.1"/>
    </source>
</evidence>
<gene>
    <name evidence="1" type="ORF">BpHYR1_045569</name>
</gene>
<proteinExistence type="predicted"/>
<keyword evidence="2" id="KW-1185">Reference proteome</keyword>
<dbReference type="Proteomes" id="UP000276133">
    <property type="component" value="Unassembled WGS sequence"/>
</dbReference>
<name>A0A3M7QLU0_BRAPC</name>
<protein>
    <submittedName>
        <fullName evidence="1">Uncharacterized protein</fullName>
    </submittedName>
</protein>